<sequence length="58" mass="6645">MDVLPPKIKSNIVSVPHYSNQNLQQGQVVSHFNSFRSEIFQLILQSQLLIQNQLQKPA</sequence>
<protein>
    <submittedName>
        <fullName evidence="1">Uncharacterized protein</fullName>
    </submittedName>
</protein>
<evidence type="ECO:0000313" key="2">
    <source>
        <dbReference type="Proteomes" id="UP000689195"/>
    </source>
</evidence>
<name>A0A8S1S7L4_9CILI</name>
<organism evidence="1 2">
    <name type="scientific">Paramecium pentaurelia</name>
    <dbReference type="NCBI Taxonomy" id="43138"/>
    <lineage>
        <taxon>Eukaryota</taxon>
        <taxon>Sar</taxon>
        <taxon>Alveolata</taxon>
        <taxon>Ciliophora</taxon>
        <taxon>Intramacronucleata</taxon>
        <taxon>Oligohymenophorea</taxon>
        <taxon>Peniculida</taxon>
        <taxon>Parameciidae</taxon>
        <taxon>Paramecium</taxon>
    </lineage>
</organism>
<reference evidence="1" key="1">
    <citation type="submission" date="2021-01" db="EMBL/GenBank/DDBJ databases">
        <authorList>
            <consortium name="Genoscope - CEA"/>
            <person name="William W."/>
        </authorList>
    </citation>
    <scope>NUCLEOTIDE SEQUENCE</scope>
</reference>
<gene>
    <name evidence="1" type="ORF">PPENT_87.1.T0040566</name>
</gene>
<proteinExistence type="predicted"/>
<dbReference type="EMBL" id="CAJJDO010000004">
    <property type="protein sequence ID" value="CAD8136068.1"/>
    <property type="molecule type" value="Genomic_DNA"/>
</dbReference>
<dbReference type="Proteomes" id="UP000689195">
    <property type="component" value="Unassembled WGS sequence"/>
</dbReference>
<dbReference type="AlphaFoldDB" id="A0A8S1S7L4"/>
<accession>A0A8S1S7L4</accession>
<comment type="caution">
    <text evidence="1">The sequence shown here is derived from an EMBL/GenBank/DDBJ whole genome shotgun (WGS) entry which is preliminary data.</text>
</comment>
<evidence type="ECO:0000313" key="1">
    <source>
        <dbReference type="EMBL" id="CAD8136068.1"/>
    </source>
</evidence>
<keyword evidence="2" id="KW-1185">Reference proteome</keyword>